<dbReference type="GO" id="GO:0007165">
    <property type="term" value="P:signal transduction"/>
    <property type="evidence" value="ECO:0007669"/>
    <property type="project" value="InterPro"/>
</dbReference>
<dbReference type="RefSeq" id="WP_066773817.1">
    <property type="nucleotide sequence ID" value="NZ_CP013244.1"/>
</dbReference>
<dbReference type="InterPro" id="IPR035897">
    <property type="entry name" value="Toll_tir_struct_dom_sf"/>
</dbReference>
<protein>
    <recommendedName>
        <fullName evidence="2">TIR domain-containing protein</fullName>
    </recommendedName>
</protein>
<dbReference type="SUPFAM" id="SSF82171">
    <property type="entry name" value="DPP6 N-terminal domain-like"/>
    <property type="match status" value="1"/>
</dbReference>
<keyword evidence="1" id="KW-0812">Transmembrane</keyword>
<evidence type="ECO:0000313" key="3">
    <source>
        <dbReference type="EMBL" id="ANP47562.1"/>
    </source>
</evidence>
<dbReference type="InParanoid" id="A0A1B1ALW3"/>
<feature type="domain" description="TIR" evidence="2">
    <location>
        <begin position="10"/>
        <end position="127"/>
    </location>
</feature>
<keyword evidence="1" id="KW-1133">Transmembrane helix</keyword>
<dbReference type="AlphaFoldDB" id="A0A1B1ALW3"/>
<evidence type="ECO:0000259" key="2">
    <source>
        <dbReference type="Pfam" id="PF13676"/>
    </source>
</evidence>
<keyword evidence="1" id="KW-0472">Membrane</keyword>
<organism evidence="3 4">
    <name type="scientific">Candidatus Viadribacter manganicus</name>
    <dbReference type="NCBI Taxonomy" id="1759059"/>
    <lineage>
        <taxon>Bacteria</taxon>
        <taxon>Pseudomonadati</taxon>
        <taxon>Pseudomonadota</taxon>
        <taxon>Alphaproteobacteria</taxon>
        <taxon>Hyphomonadales</taxon>
        <taxon>Hyphomonadaceae</taxon>
        <taxon>Candidatus Viadribacter</taxon>
    </lineage>
</organism>
<proteinExistence type="predicted"/>
<evidence type="ECO:0000313" key="4">
    <source>
        <dbReference type="Proteomes" id="UP000092498"/>
    </source>
</evidence>
<keyword evidence="4" id="KW-1185">Reference proteome</keyword>
<dbReference type="SUPFAM" id="SSF69304">
    <property type="entry name" value="Tricorn protease N-terminal domain"/>
    <property type="match status" value="1"/>
</dbReference>
<dbReference type="Gene3D" id="3.40.50.10140">
    <property type="entry name" value="Toll/interleukin-1 receptor homology (TIR) domain"/>
    <property type="match status" value="1"/>
</dbReference>
<dbReference type="Proteomes" id="UP000092498">
    <property type="component" value="Chromosome"/>
</dbReference>
<reference evidence="3 4" key="1">
    <citation type="submission" date="2015-11" db="EMBL/GenBank/DDBJ databases">
        <title>Whole-Genome Sequence of Candidatus Oderbacter manganicum from the National Park Lower Oder Valley, Germany.</title>
        <authorList>
            <person name="Braun B."/>
            <person name="Liere K."/>
            <person name="Szewzyk U."/>
        </authorList>
    </citation>
    <scope>NUCLEOTIDE SEQUENCE [LARGE SCALE GENOMIC DNA]</scope>
    <source>
        <strain evidence="3 4">OTSz_A_272</strain>
    </source>
</reference>
<dbReference type="Pfam" id="PF13676">
    <property type="entry name" value="TIR_2"/>
    <property type="match status" value="1"/>
</dbReference>
<dbReference type="STRING" id="1759059.ATE48_17450"/>
<sequence>MAELYRYAAFISYSSKDAKFAQRLHRALESYGIPSSLGKFDLIGGGKQNRIYPVFRDREELSAGHLGDQIEANLRASAALIVVCSPNGAASPWVQKEIEFFAAQGRHAKIFAIIPDTAPLTDEQGADCTQTCFPPAFRGDALSGDKLEPLAADARKGKDGFRNAWLKIVAGMVGVTPGQIIDRDRKRRRQQALTLGSGVAALVITAIAAINLPAGERVRSAMTTAAAERVERQQIESAAFALAGLPADGDINPLHSRQADDVVGQAGLLVSIVGRFDTGYARTHSPDFRFAVLEETDRDTDIETYFLADLRTGERTLLEGARMDSAIDDEFRFSPDGRALINYGFDEILFWNTETGEGTQIGGEYAVAEDGLSLVAVQRVGETARGTLYSFRQGSAPIDLGEIPGDTVDDWSTSAPEPRLCYGFSRRERYLLHRTAAGEGILRDLHTGRTVSFGSIGCGRFFSQFSDHRASIVSSDDERYFAVLTPDGTTAIHDATGALRINVGRYWLNAIYGHIALMFDFDLPPPYPRRYLNIETGREVYVGLANENSSNGQTFLIFDEGGPPRLRDATTLQDTPLNFSGDAQQDIDISVDGRYLVLRRQDAAFLYDVESRRETPLNVDRSASVYFYDAEGHQILSHLAPQGARARYLRISPRDGQGLVWDLDSGRQEPLHSEWLWSPNRRYVLVRAADGRTTVRDLHSNAPDVTLDAQLDVDYIRTYGTTPFISDAFVAFSSSGARTVYSIDGSRTHRLENLVGNQFTPSGDFWIYSQRLASDLPRLSFQYDVATGVTTPLGTAGASVPSDEDASENLEPYYFTSEQRENLPAVNYLLRDPRAIAQGRGGALRASVCRLSADYIDPFPASVRDEQTASADGNGAALYADLEGRPWNPCDWRGLLAVFPNRARGDGWFEGMRQWLRLISVRWNLGGRDYACEETTSAASAETRARRARMCERFAAPAAPVPT</sequence>
<dbReference type="EMBL" id="CP013244">
    <property type="protein sequence ID" value="ANP47562.1"/>
    <property type="molecule type" value="Genomic_DNA"/>
</dbReference>
<gene>
    <name evidence="3" type="ORF">ATE48_17450</name>
</gene>
<feature type="transmembrane region" description="Helical" evidence="1">
    <location>
        <begin position="192"/>
        <end position="212"/>
    </location>
</feature>
<evidence type="ECO:0000256" key="1">
    <source>
        <dbReference type="SAM" id="Phobius"/>
    </source>
</evidence>
<name>A0A1B1ALW3_9PROT</name>
<dbReference type="InterPro" id="IPR000157">
    <property type="entry name" value="TIR_dom"/>
</dbReference>
<dbReference type="InterPro" id="IPR015943">
    <property type="entry name" value="WD40/YVTN_repeat-like_dom_sf"/>
</dbReference>
<dbReference type="Gene3D" id="2.130.10.10">
    <property type="entry name" value="YVTN repeat-like/Quinoprotein amine dehydrogenase"/>
    <property type="match status" value="1"/>
</dbReference>
<accession>A0A1B1ALW3</accession>
<dbReference type="SUPFAM" id="SSF52200">
    <property type="entry name" value="Toll/Interleukin receptor TIR domain"/>
    <property type="match status" value="1"/>
</dbReference>
<dbReference type="KEGG" id="cbot:ATE48_17450"/>